<dbReference type="AlphaFoldDB" id="A0A166VP90"/>
<dbReference type="Pfam" id="PF10363">
    <property type="entry name" value="RTP1_C1"/>
    <property type="match status" value="1"/>
</dbReference>
<feature type="region of interest" description="Disordered" evidence="2">
    <location>
        <begin position="638"/>
        <end position="659"/>
    </location>
</feature>
<evidence type="ECO:0000313" key="5">
    <source>
        <dbReference type="Proteomes" id="UP000076532"/>
    </source>
</evidence>
<dbReference type="STRING" id="436010.A0A166VP90"/>
<proteinExistence type="inferred from homology"/>
<accession>A0A166VP90</accession>
<sequence length="1020" mass="111118">MKQNSEIRDVLYAGSFLIDPAKSPAPSDLQTVLLARLVQYREALGQNAAEERVLTHLTLEQTQRETALSALYVVEYVQNRLQMDDGSAASTSQSQDEPEGGVPVIGTRDLAELRTLISIAFQWGISPLLGLVQAAWPDKPVPAALSGPRIIDLTTTFEDYNLLTSMVTRMLSLLLPRGPHSQLPQTLITTTLLNRHLTDLFKPCIALGWLSKSMSSNTMPVVDEIRPSIMRLLEILPPSQTISVLGAVISASPAPATHARKACASLLSRQLLRPEGVRGLCAAVFGEDEESGDSTSLEKLQHVSRVLCAIPAGMKPKDYFLAILPRILDLLSDSAPLDFRRAAAFTLSRMLAGESGYAHQALVSSILIPALHDPFLCVTQIEVEGTHFTLSGTRSPAAALSTLMQLILHTDPSPTLISALLSPIMPELYTLSATMEHVKTADPVLKESIRGLLATWGRVVISTECYDKLFLVLEGSGGDWKVDISGEIQRVEKNEETGLNLLTPADLRRSEETGELDFNSNLLNLRPDPVHFVGFLKAVDRTDVSSDLFVKLLEAYREARIDGDTNPMRTMLYLQLIIQMQSQLAEGQGSSNILSKPEYILSFVKLTLSTSILHETEDSHRKPQPGVGIGAFRIVPEDNEHSEDGDSDDEDFGSPDASSNDELVDTAINLLLAILEANEELSAQTAPILNDIFTLLEPLANVPGTTQALAREARMVMTARLASMSVKGSSKTRSKHTGEMKAQETYQKAIKLLQDPILPVRAHGLLLLRQLVNPKLANLQCASYIDPALIPSIIAIFLQAIQDDDSYMFLNAVQGFSAMVDTFGKDVLKTLITEYSRSLDGLSGSNLTQADVDKRTRVGEALGQVIRRYGSALGIYADILIPPLMHVFRAHHVPITLRTSALSLLSECATTDPLSNDREAEADKGKGSKIDNELPPTSSDSKLPALRRGALHFYAQLIRASTAQVYESGYSSQTFSTAHIRRAKTTLTYVAATDQDGVVRVMANEAVEGLTQLSEALAGL</sequence>
<keyword evidence="5" id="KW-1185">Reference proteome</keyword>
<feature type="compositionally biased region" description="Basic and acidic residues" evidence="2">
    <location>
        <begin position="915"/>
        <end position="932"/>
    </location>
</feature>
<feature type="domain" description="RNA polymerase II assembly factor Rtp1 C-terminal" evidence="3">
    <location>
        <begin position="746"/>
        <end position="871"/>
    </location>
</feature>
<dbReference type="GO" id="GO:0009306">
    <property type="term" value="P:protein secretion"/>
    <property type="evidence" value="ECO:0007669"/>
    <property type="project" value="TreeGrafter"/>
</dbReference>
<gene>
    <name evidence="4" type="ORF">FIBSPDRAFT_1036543</name>
</gene>
<feature type="region of interest" description="Disordered" evidence="2">
    <location>
        <begin position="914"/>
        <end position="942"/>
    </location>
</feature>
<dbReference type="InterPro" id="IPR016024">
    <property type="entry name" value="ARM-type_fold"/>
</dbReference>
<dbReference type="InterPro" id="IPR039600">
    <property type="entry name" value="TANGO6/Rtp1"/>
</dbReference>
<dbReference type="Proteomes" id="UP000076532">
    <property type="component" value="Unassembled WGS sequence"/>
</dbReference>
<evidence type="ECO:0000256" key="2">
    <source>
        <dbReference type="SAM" id="MobiDB-lite"/>
    </source>
</evidence>
<dbReference type="PANTHER" id="PTHR20959">
    <property type="entry name" value="TRANSPORT AND GOLGI ORGANIZATION PROTEIN 6 FAMILY MEMBER"/>
    <property type="match status" value="1"/>
</dbReference>
<name>A0A166VP90_9AGAM</name>
<dbReference type="OrthoDB" id="39591at2759"/>
<evidence type="ECO:0000313" key="4">
    <source>
        <dbReference type="EMBL" id="KZP32927.1"/>
    </source>
</evidence>
<feature type="region of interest" description="Disordered" evidence="2">
    <location>
        <begin position="85"/>
        <end position="104"/>
    </location>
</feature>
<organism evidence="4 5">
    <name type="scientific">Athelia psychrophila</name>
    <dbReference type="NCBI Taxonomy" id="1759441"/>
    <lineage>
        <taxon>Eukaryota</taxon>
        <taxon>Fungi</taxon>
        <taxon>Dikarya</taxon>
        <taxon>Basidiomycota</taxon>
        <taxon>Agaricomycotina</taxon>
        <taxon>Agaricomycetes</taxon>
        <taxon>Agaricomycetidae</taxon>
        <taxon>Atheliales</taxon>
        <taxon>Atheliaceae</taxon>
        <taxon>Athelia</taxon>
    </lineage>
</organism>
<dbReference type="InterPro" id="IPR011989">
    <property type="entry name" value="ARM-like"/>
</dbReference>
<evidence type="ECO:0000259" key="3">
    <source>
        <dbReference type="Pfam" id="PF10363"/>
    </source>
</evidence>
<dbReference type="Gene3D" id="1.25.10.10">
    <property type="entry name" value="Leucine-rich Repeat Variant"/>
    <property type="match status" value="1"/>
</dbReference>
<dbReference type="InterPro" id="IPR019451">
    <property type="entry name" value="Rtp1_C1"/>
</dbReference>
<dbReference type="SUPFAM" id="SSF48371">
    <property type="entry name" value="ARM repeat"/>
    <property type="match status" value="1"/>
</dbReference>
<comment type="similarity">
    <text evidence="1">Belongs to the Tango6 family.</text>
</comment>
<evidence type="ECO:0000256" key="1">
    <source>
        <dbReference type="ARBA" id="ARBA00005724"/>
    </source>
</evidence>
<protein>
    <recommendedName>
        <fullName evidence="3">RNA polymerase II assembly factor Rtp1 C-terminal domain-containing protein</fullName>
    </recommendedName>
</protein>
<dbReference type="PANTHER" id="PTHR20959:SF1">
    <property type="entry name" value="TRANSPORT AND GOLGI ORGANIZATION PROTEIN 6 HOMOLOG"/>
    <property type="match status" value="1"/>
</dbReference>
<dbReference type="EMBL" id="KV417484">
    <property type="protein sequence ID" value="KZP32927.1"/>
    <property type="molecule type" value="Genomic_DNA"/>
</dbReference>
<reference evidence="4 5" key="1">
    <citation type="journal article" date="2016" name="Mol. Biol. Evol.">
        <title>Comparative Genomics of Early-Diverging Mushroom-Forming Fungi Provides Insights into the Origins of Lignocellulose Decay Capabilities.</title>
        <authorList>
            <person name="Nagy L.G."/>
            <person name="Riley R."/>
            <person name="Tritt A."/>
            <person name="Adam C."/>
            <person name="Daum C."/>
            <person name="Floudas D."/>
            <person name="Sun H."/>
            <person name="Yadav J.S."/>
            <person name="Pangilinan J."/>
            <person name="Larsson K.H."/>
            <person name="Matsuura K."/>
            <person name="Barry K."/>
            <person name="Labutti K."/>
            <person name="Kuo R."/>
            <person name="Ohm R.A."/>
            <person name="Bhattacharya S.S."/>
            <person name="Shirouzu T."/>
            <person name="Yoshinaga Y."/>
            <person name="Martin F.M."/>
            <person name="Grigoriev I.V."/>
            <person name="Hibbett D.S."/>
        </authorList>
    </citation>
    <scope>NUCLEOTIDE SEQUENCE [LARGE SCALE GENOMIC DNA]</scope>
    <source>
        <strain evidence="4 5">CBS 109695</strain>
    </source>
</reference>